<dbReference type="InterPro" id="IPR050832">
    <property type="entry name" value="Bact_Acetyltransf"/>
</dbReference>
<evidence type="ECO:0000256" key="1">
    <source>
        <dbReference type="ARBA" id="ARBA00022679"/>
    </source>
</evidence>
<feature type="domain" description="N-acetyltransferase" evidence="3">
    <location>
        <begin position="6"/>
        <end position="153"/>
    </location>
</feature>
<dbReference type="RefSeq" id="WP_149680967.1">
    <property type="nucleotide sequence ID" value="NZ_FNBI01000001.1"/>
</dbReference>
<dbReference type="OrthoDB" id="9804026at2"/>
<dbReference type="InterPro" id="IPR000182">
    <property type="entry name" value="GNAT_dom"/>
</dbReference>
<dbReference type="EMBL" id="WSUT01000005">
    <property type="protein sequence ID" value="MWC45452.1"/>
    <property type="molecule type" value="Genomic_DNA"/>
</dbReference>
<dbReference type="Proteomes" id="UP000436801">
    <property type="component" value="Unassembled WGS sequence"/>
</dbReference>
<dbReference type="EMBL" id="FNBI01000001">
    <property type="protein sequence ID" value="SDE75733.1"/>
    <property type="molecule type" value="Genomic_DNA"/>
</dbReference>
<keyword evidence="2" id="KW-0012">Acyltransferase</keyword>
<evidence type="ECO:0000259" key="3">
    <source>
        <dbReference type="PROSITE" id="PS51186"/>
    </source>
</evidence>
<protein>
    <submittedName>
        <fullName evidence="4">GNAT family N-acetyltransferase</fullName>
    </submittedName>
    <submittedName>
        <fullName evidence="5">Ribosomal-protein-alanine N-acetyltransferase</fullName>
    </submittedName>
</protein>
<dbReference type="InterPro" id="IPR016181">
    <property type="entry name" value="Acyl_CoA_acyltransferase"/>
</dbReference>
<dbReference type="SUPFAM" id="SSF55729">
    <property type="entry name" value="Acyl-CoA N-acyltransferases (Nat)"/>
    <property type="match status" value="1"/>
</dbReference>
<dbReference type="PROSITE" id="PS51186">
    <property type="entry name" value="GNAT"/>
    <property type="match status" value="1"/>
</dbReference>
<reference evidence="4 7" key="2">
    <citation type="submission" date="2019-12" db="EMBL/GenBank/DDBJ databases">
        <authorList>
            <person name="Zheng J."/>
        </authorList>
    </citation>
    <scope>NUCLEOTIDE SEQUENCE [LARGE SCALE GENOMIC DNA]</scope>
    <source>
        <strain evidence="4 7">DSM 27347</strain>
    </source>
</reference>
<proteinExistence type="predicted"/>
<keyword evidence="1 5" id="KW-0808">Transferase</keyword>
<accession>A0A1G7FIJ2</accession>
<dbReference type="Proteomes" id="UP000323502">
    <property type="component" value="Unassembled WGS sequence"/>
</dbReference>
<dbReference type="GO" id="GO:0016747">
    <property type="term" value="F:acyltransferase activity, transferring groups other than amino-acyl groups"/>
    <property type="evidence" value="ECO:0007669"/>
    <property type="project" value="InterPro"/>
</dbReference>
<sequence length="156" mass="16929">MATRSLTLRTGDARDVGVMDALMAAAFEARWGEAWTRSQAMGVLAMPGIHLVFALVDDIPAGFALTRAVLDEAELLLLAVTPAHRRAGVGTALMQGVLTDCAARGVTHLHLEVRENNPAIAFYQRHGFTRQGIRRGYYRGHDGVAYDAHTYARVVG</sequence>
<evidence type="ECO:0000313" key="7">
    <source>
        <dbReference type="Proteomes" id="UP000436801"/>
    </source>
</evidence>
<evidence type="ECO:0000313" key="6">
    <source>
        <dbReference type="Proteomes" id="UP000323502"/>
    </source>
</evidence>
<dbReference type="Gene3D" id="3.40.630.30">
    <property type="match status" value="1"/>
</dbReference>
<dbReference type="CDD" id="cd04301">
    <property type="entry name" value="NAT_SF"/>
    <property type="match status" value="1"/>
</dbReference>
<dbReference type="Pfam" id="PF00583">
    <property type="entry name" value="Acetyltransf_1"/>
    <property type="match status" value="1"/>
</dbReference>
<dbReference type="PANTHER" id="PTHR43877">
    <property type="entry name" value="AMINOALKYLPHOSPHONATE N-ACETYLTRANSFERASE-RELATED-RELATED"/>
    <property type="match status" value="1"/>
</dbReference>
<keyword evidence="6" id="KW-1185">Reference proteome</keyword>
<evidence type="ECO:0000313" key="4">
    <source>
        <dbReference type="EMBL" id="MWC45452.1"/>
    </source>
</evidence>
<organism evidence="5 6">
    <name type="scientific">Sphingomonas carotinifaciens</name>
    <dbReference type="NCBI Taxonomy" id="1166323"/>
    <lineage>
        <taxon>Bacteria</taxon>
        <taxon>Pseudomonadati</taxon>
        <taxon>Pseudomonadota</taxon>
        <taxon>Alphaproteobacteria</taxon>
        <taxon>Sphingomonadales</taxon>
        <taxon>Sphingomonadaceae</taxon>
        <taxon>Sphingomonas</taxon>
    </lineage>
</organism>
<evidence type="ECO:0000256" key="2">
    <source>
        <dbReference type="ARBA" id="ARBA00023315"/>
    </source>
</evidence>
<name>A0A1G7FIJ2_9SPHN</name>
<dbReference type="AlphaFoldDB" id="A0A1G7FIJ2"/>
<reference evidence="5 6" key="1">
    <citation type="submission" date="2016-10" db="EMBL/GenBank/DDBJ databases">
        <authorList>
            <person name="Varghese N."/>
            <person name="Submissions S."/>
        </authorList>
    </citation>
    <scope>NUCLEOTIDE SEQUENCE [LARGE SCALE GENOMIC DNA]</scope>
    <source>
        <strain evidence="5 6">S7-754</strain>
    </source>
</reference>
<evidence type="ECO:0000313" key="5">
    <source>
        <dbReference type="EMBL" id="SDE75733.1"/>
    </source>
</evidence>
<gene>
    <name evidence="4" type="ORF">GQR91_17705</name>
    <name evidence="5" type="ORF">SAMN05216557_101423</name>
</gene>